<dbReference type="Proteomes" id="UP000008142">
    <property type="component" value="Unassembled WGS sequence"/>
</dbReference>
<dbReference type="Pfam" id="PF05907">
    <property type="entry name" value="CXXC_Zn-b_euk"/>
    <property type="match status" value="1"/>
</dbReference>
<dbReference type="OrthoDB" id="10248838at2759"/>
<dbReference type="PANTHER" id="PTHR12857:SF0">
    <property type="entry name" value="CXXC MOTIF CONTAINING ZINC BINDING PROTEIN"/>
    <property type="match status" value="1"/>
</dbReference>
<accession>F0UNV9</accession>
<gene>
    <name evidence="5" type="ORF">HCEG_06878</name>
</gene>
<dbReference type="GO" id="GO:0008270">
    <property type="term" value="F:zinc ion binding"/>
    <property type="evidence" value="ECO:0007669"/>
    <property type="project" value="TreeGrafter"/>
</dbReference>
<feature type="compositionally biased region" description="Polar residues" evidence="4">
    <location>
        <begin position="10"/>
        <end position="26"/>
    </location>
</feature>
<dbReference type="HOGENOM" id="CLU_1937497_0_0_1"/>
<dbReference type="InterPro" id="IPR008584">
    <property type="entry name" value="CXXC_Zn-binding_euk"/>
</dbReference>
<evidence type="ECO:0000256" key="2">
    <source>
        <dbReference type="ARBA" id="ARBA00022723"/>
    </source>
</evidence>
<evidence type="ECO:0000313" key="6">
    <source>
        <dbReference type="Proteomes" id="UP000008142"/>
    </source>
</evidence>
<evidence type="ECO:0000313" key="5">
    <source>
        <dbReference type="EMBL" id="EGC47663.1"/>
    </source>
</evidence>
<dbReference type="PANTHER" id="PTHR12857">
    <property type="entry name" value="CXXC MOTIF CONTAINING ZINC BINDING PROTEIN"/>
    <property type="match status" value="1"/>
</dbReference>
<evidence type="ECO:0000256" key="3">
    <source>
        <dbReference type="ARBA" id="ARBA00022833"/>
    </source>
</evidence>
<name>F0UNV9_AJEC8</name>
<sequence>MDRKKKRTHSASITNPPTAYEESNSKGQKVIEFDCRGLEFTEFKADGEWEAKGAESSTVFSGIDISDGEWYDYDEKAGEEHSKSIHKFKIIPLLDFLMFSSLAVSTPASKVDIVVISLQPCSTSSAMSIS</sequence>
<dbReference type="EMBL" id="DS990640">
    <property type="protein sequence ID" value="EGC47663.1"/>
    <property type="molecule type" value="Genomic_DNA"/>
</dbReference>
<reference evidence="6" key="1">
    <citation type="submission" date="2008-07" db="EMBL/GenBank/DDBJ databases">
        <title>Annotation of Ajellomyces capsulatus strain H88.</title>
        <authorList>
            <person name="Champion M."/>
            <person name="Cuomo C."/>
            <person name="Ma L.-J."/>
            <person name="Henn M.R."/>
            <person name="Sil A."/>
            <person name="Goldman B."/>
            <person name="Young S.K."/>
            <person name="Kodira C.D."/>
            <person name="Zeng Q."/>
            <person name="Koehrsen M."/>
            <person name="Alvarado L."/>
            <person name="Berlin A."/>
            <person name="Borenstein D."/>
            <person name="Chen Z."/>
            <person name="Engels R."/>
            <person name="Freedman E."/>
            <person name="Gellesch M."/>
            <person name="Goldberg J."/>
            <person name="Griggs A."/>
            <person name="Gujja S."/>
            <person name="Heiman D."/>
            <person name="Hepburn T."/>
            <person name="Howarth C."/>
            <person name="Jen D."/>
            <person name="Larson L."/>
            <person name="Lewis B."/>
            <person name="Mehta T."/>
            <person name="Park D."/>
            <person name="Pearson M."/>
            <person name="Roberts A."/>
            <person name="Saif S."/>
            <person name="Shea T."/>
            <person name="Shenoy N."/>
            <person name="Sisk P."/>
            <person name="Stolte C."/>
            <person name="Sykes S."/>
            <person name="Walk T."/>
            <person name="White J."/>
            <person name="Yandava C."/>
            <person name="Klein B."/>
            <person name="McEwen J.G."/>
            <person name="Puccia R."/>
            <person name="Goldman G.H."/>
            <person name="Felipe M.S."/>
            <person name="Nino-Vega G."/>
            <person name="San-Blas G."/>
            <person name="Taylor J."/>
            <person name="Mendoza L."/>
            <person name="Galagan J."/>
            <person name="Nusbaum C."/>
            <person name="Birren B."/>
        </authorList>
    </citation>
    <scope>NUCLEOTIDE SEQUENCE [LARGE SCALE GENOMIC DNA]</scope>
    <source>
        <strain evidence="6">H88</strain>
    </source>
</reference>
<proteinExistence type="inferred from homology"/>
<dbReference type="STRING" id="544711.F0UNV9"/>
<keyword evidence="2" id="KW-0479">Metal-binding</keyword>
<organism evidence="6">
    <name type="scientific">Ajellomyces capsulatus (strain H88)</name>
    <name type="common">Darling's disease fungus</name>
    <name type="synonym">Histoplasma capsulatum</name>
    <dbReference type="NCBI Taxonomy" id="544711"/>
    <lineage>
        <taxon>Eukaryota</taxon>
        <taxon>Fungi</taxon>
        <taxon>Dikarya</taxon>
        <taxon>Ascomycota</taxon>
        <taxon>Pezizomycotina</taxon>
        <taxon>Eurotiomycetes</taxon>
        <taxon>Eurotiomycetidae</taxon>
        <taxon>Onygenales</taxon>
        <taxon>Ajellomycetaceae</taxon>
        <taxon>Histoplasma</taxon>
    </lineage>
</organism>
<keyword evidence="3" id="KW-0862">Zinc</keyword>
<dbReference type="SUPFAM" id="SSF141678">
    <property type="entry name" value="MAL13P1.257-like"/>
    <property type="match status" value="1"/>
</dbReference>
<evidence type="ECO:0000256" key="4">
    <source>
        <dbReference type="SAM" id="MobiDB-lite"/>
    </source>
</evidence>
<comment type="similarity">
    <text evidence="1">Belongs to the UPF0587 family.</text>
</comment>
<evidence type="ECO:0000256" key="1">
    <source>
        <dbReference type="ARBA" id="ARBA00007818"/>
    </source>
</evidence>
<feature type="region of interest" description="Disordered" evidence="4">
    <location>
        <begin position="1"/>
        <end position="26"/>
    </location>
</feature>
<protein>
    <submittedName>
        <fullName evidence="5">DUF866 domain-containing protein</fullName>
    </submittedName>
</protein>
<dbReference type="AlphaFoldDB" id="F0UNV9"/>